<dbReference type="RefSeq" id="WP_090171748.1">
    <property type="nucleotide sequence ID" value="NZ_FMXR01000005.1"/>
</dbReference>
<dbReference type="EMBL" id="FMXR01000005">
    <property type="protein sequence ID" value="SDB06371.1"/>
    <property type="molecule type" value="Genomic_DNA"/>
</dbReference>
<dbReference type="Pfam" id="PF00005">
    <property type="entry name" value="ABC_tran"/>
    <property type="match status" value="1"/>
</dbReference>
<evidence type="ECO:0000313" key="6">
    <source>
        <dbReference type="EMBL" id="SDB06371.1"/>
    </source>
</evidence>
<dbReference type="InterPro" id="IPR015860">
    <property type="entry name" value="ABC_transpr_TagH-like"/>
</dbReference>
<dbReference type="InterPro" id="IPR003439">
    <property type="entry name" value="ABC_transporter-like_ATP-bd"/>
</dbReference>
<accession>A0A1G6AD83</accession>
<protein>
    <submittedName>
        <fullName evidence="6">Teichoic acid transport system ATP-binding protein</fullName>
    </submittedName>
</protein>
<keyword evidence="7" id="KW-1185">Reference proteome</keyword>
<keyword evidence="4 6" id="KW-0067">ATP-binding</keyword>
<sequence length="249" mass="27746">MSEKEIAISVNDLHVRYKSMKARSFRGSIGRKKQKVEVVDALKGVSFDVEKGQILGIVGKNGSGKSTLLRTLAGIFSPDGGSVDVHNNTVSLLAIGVGFQKELPGRDNIILTGLLLGFTMDEIMEKMPKIIKFSGLKKFIDKPVRTYSSGMFSKLSFSISAILEPDILLVDEVLSVGDARFKKKSFKKMQELISDENRTVVIVSHNMNTIQKLCDTVLWINEGEFKEIGPTKEVLDHYIEFMEQEEEEA</sequence>
<dbReference type="GO" id="GO:0016887">
    <property type="term" value="F:ATP hydrolysis activity"/>
    <property type="evidence" value="ECO:0007669"/>
    <property type="project" value="InterPro"/>
</dbReference>
<keyword evidence="2" id="KW-0813">Transport</keyword>
<dbReference type="SMART" id="SM00382">
    <property type="entry name" value="AAA"/>
    <property type="match status" value="1"/>
</dbReference>
<evidence type="ECO:0000256" key="2">
    <source>
        <dbReference type="ARBA" id="ARBA00022448"/>
    </source>
</evidence>
<evidence type="ECO:0000259" key="5">
    <source>
        <dbReference type="PROSITE" id="PS50893"/>
    </source>
</evidence>
<reference evidence="6 7" key="1">
    <citation type="submission" date="2016-10" db="EMBL/GenBank/DDBJ databases">
        <authorList>
            <person name="de Groot N.N."/>
        </authorList>
    </citation>
    <scope>NUCLEOTIDE SEQUENCE [LARGE SCALE GENOMIC DNA]</scope>
    <source>
        <strain evidence="6 7">DSM 3217</strain>
    </source>
</reference>
<evidence type="ECO:0000313" key="7">
    <source>
        <dbReference type="Proteomes" id="UP000199228"/>
    </source>
</evidence>
<dbReference type="InterPro" id="IPR050683">
    <property type="entry name" value="Bact_Polysacc_Export_ATP-bd"/>
</dbReference>
<dbReference type="OrthoDB" id="9778870at2"/>
<organism evidence="6 7">
    <name type="scientific">Eubacterium oxidoreducens</name>
    <dbReference type="NCBI Taxonomy" id="1732"/>
    <lineage>
        <taxon>Bacteria</taxon>
        <taxon>Bacillati</taxon>
        <taxon>Bacillota</taxon>
        <taxon>Clostridia</taxon>
        <taxon>Eubacteriales</taxon>
        <taxon>Eubacteriaceae</taxon>
        <taxon>Eubacterium</taxon>
    </lineage>
</organism>
<dbReference type="SUPFAM" id="SSF52540">
    <property type="entry name" value="P-loop containing nucleoside triphosphate hydrolases"/>
    <property type="match status" value="1"/>
</dbReference>
<dbReference type="PANTHER" id="PTHR46743">
    <property type="entry name" value="TEICHOIC ACIDS EXPORT ATP-BINDING PROTEIN TAGH"/>
    <property type="match status" value="1"/>
</dbReference>
<dbReference type="STRING" id="1732.SAMN02910417_00446"/>
<dbReference type="PANTHER" id="PTHR46743:SF2">
    <property type="entry name" value="TEICHOIC ACIDS EXPORT ATP-BINDING PROTEIN TAGH"/>
    <property type="match status" value="1"/>
</dbReference>
<name>A0A1G6AD83_EUBOX</name>
<gene>
    <name evidence="6" type="ORF">SAMN02910417_00446</name>
</gene>
<keyword evidence="3" id="KW-0547">Nucleotide-binding</keyword>
<dbReference type="PROSITE" id="PS50893">
    <property type="entry name" value="ABC_TRANSPORTER_2"/>
    <property type="match status" value="1"/>
</dbReference>
<dbReference type="InterPro" id="IPR017871">
    <property type="entry name" value="ABC_transporter-like_CS"/>
</dbReference>
<feature type="domain" description="ABC transporter" evidence="5">
    <location>
        <begin position="15"/>
        <end position="247"/>
    </location>
</feature>
<dbReference type="GO" id="GO:0005524">
    <property type="term" value="F:ATP binding"/>
    <property type="evidence" value="ECO:0007669"/>
    <property type="project" value="UniProtKB-KW"/>
</dbReference>
<evidence type="ECO:0000256" key="4">
    <source>
        <dbReference type="ARBA" id="ARBA00022840"/>
    </source>
</evidence>
<evidence type="ECO:0000256" key="1">
    <source>
        <dbReference type="ARBA" id="ARBA00005417"/>
    </source>
</evidence>
<dbReference type="InterPro" id="IPR027417">
    <property type="entry name" value="P-loop_NTPase"/>
</dbReference>
<dbReference type="AlphaFoldDB" id="A0A1G6AD83"/>
<dbReference type="Gene3D" id="3.40.50.300">
    <property type="entry name" value="P-loop containing nucleotide triphosphate hydrolases"/>
    <property type="match status" value="1"/>
</dbReference>
<dbReference type="GO" id="GO:0140359">
    <property type="term" value="F:ABC-type transporter activity"/>
    <property type="evidence" value="ECO:0007669"/>
    <property type="project" value="InterPro"/>
</dbReference>
<dbReference type="Proteomes" id="UP000199228">
    <property type="component" value="Unassembled WGS sequence"/>
</dbReference>
<proteinExistence type="inferred from homology"/>
<dbReference type="CDD" id="cd03220">
    <property type="entry name" value="ABC_KpsT_Wzt"/>
    <property type="match status" value="1"/>
</dbReference>
<evidence type="ECO:0000256" key="3">
    <source>
        <dbReference type="ARBA" id="ARBA00022741"/>
    </source>
</evidence>
<comment type="similarity">
    <text evidence="1">Belongs to the ABC transporter superfamily.</text>
</comment>
<dbReference type="InterPro" id="IPR003593">
    <property type="entry name" value="AAA+_ATPase"/>
</dbReference>
<dbReference type="PROSITE" id="PS00211">
    <property type="entry name" value="ABC_TRANSPORTER_1"/>
    <property type="match status" value="1"/>
</dbReference>
<dbReference type="GO" id="GO:0016020">
    <property type="term" value="C:membrane"/>
    <property type="evidence" value="ECO:0007669"/>
    <property type="project" value="InterPro"/>
</dbReference>